<organism evidence="3 4">
    <name type="scientific">Zoarces viviparus</name>
    <name type="common">Viviparous eelpout</name>
    <name type="synonym">Blennius viviparus</name>
    <dbReference type="NCBI Taxonomy" id="48416"/>
    <lineage>
        <taxon>Eukaryota</taxon>
        <taxon>Metazoa</taxon>
        <taxon>Chordata</taxon>
        <taxon>Craniata</taxon>
        <taxon>Vertebrata</taxon>
        <taxon>Euteleostomi</taxon>
        <taxon>Actinopterygii</taxon>
        <taxon>Neopterygii</taxon>
        <taxon>Teleostei</taxon>
        <taxon>Neoteleostei</taxon>
        <taxon>Acanthomorphata</taxon>
        <taxon>Eupercaria</taxon>
        <taxon>Perciformes</taxon>
        <taxon>Cottioidei</taxon>
        <taxon>Zoarcales</taxon>
        <taxon>Zoarcidae</taxon>
        <taxon>Zoarcinae</taxon>
        <taxon>Zoarces</taxon>
    </lineage>
</organism>
<comment type="caution">
    <text evidence="3">The sequence shown here is derived from an EMBL/GenBank/DDBJ whole genome shotgun (WGS) entry which is preliminary data.</text>
</comment>
<dbReference type="GO" id="GO:0035082">
    <property type="term" value="P:axoneme assembly"/>
    <property type="evidence" value="ECO:0007669"/>
    <property type="project" value="InterPro"/>
</dbReference>
<keyword evidence="2" id="KW-0732">Signal</keyword>
<dbReference type="InterPro" id="IPR039586">
    <property type="entry name" value="CFAP46"/>
</dbReference>
<evidence type="ECO:0000256" key="2">
    <source>
        <dbReference type="SAM" id="SignalP"/>
    </source>
</evidence>
<accession>A0AAW1G746</accession>
<name>A0AAW1G746_ZOAVI</name>
<feature type="signal peptide" evidence="2">
    <location>
        <begin position="1"/>
        <end position="15"/>
    </location>
</feature>
<feature type="chain" id="PRO_5043620734" evidence="2">
    <location>
        <begin position="16"/>
        <end position="468"/>
    </location>
</feature>
<dbReference type="Proteomes" id="UP001488805">
    <property type="component" value="Unassembled WGS sequence"/>
</dbReference>
<evidence type="ECO:0000256" key="1">
    <source>
        <dbReference type="SAM" id="MobiDB-lite"/>
    </source>
</evidence>
<dbReference type="PANTHER" id="PTHR15977">
    <property type="entry name" value="CILIA- AND FLAGELLA-ASSOCIATED PROTEIN 46"/>
    <property type="match status" value="1"/>
</dbReference>
<sequence length="468" mass="51908">MIIFLLIIIFQHVIAEVIVPGIFAAVVVLGVQLKQLTHIDEHLTSIHNDVPLTSTHNDEPRPTSTPNDDLQFTSIHYAGLHLTSTHNARNQEITYLVIVVEDPDDFREAILCRTFDDQRRRRAQQLLARASKALAEAVSLCLQHKLPSSILADASLNMVECHGQSDPAASGCPCPVSVESDNKKETKGSKGNKGKADQRQAIKVIPVNRVLPSNTFPVDTRRMKYIVDLYNEGNFEGTSLSVRMKEMLENHSEHCTHVWEGFMGSRETPSVSEMEQLLRRCSAFIYLGMESFMANVPPAKLAAFNMSGTVHPNSISVQMNCRLALLFDLTQNSASVLRQSNLDMSKSAAQLDLEKPLETALLLSLCGVGCIVLHQWHSSLQHDAQYLLRVRQTSGQTVHALRRGDGEVTGSHDTVHPTRILIQPHIGISVYYQVLRSDSEGDDARHKTTLAPAAFNCIVYGLPNLIVM</sequence>
<proteinExistence type="predicted"/>
<dbReference type="GO" id="GO:0060294">
    <property type="term" value="P:cilium movement involved in cell motility"/>
    <property type="evidence" value="ECO:0007669"/>
    <property type="project" value="InterPro"/>
</dbReference>
<feature type="compositionally biased region" description="Basic and acidic residues" evidence="1">
    <location>
        <begin position="180"/>
        <end position="198"/>
    </location>
</feature>
<reference evidence="3 4" key="1">
    <citation type="journal article" date="2024" name="Genome Biol. Evol.">
        <title>Chromosome-level genome assembly of the viviparous eelpout Zoarces viviparus.</title>
        <authorList>
            <person name="Fuhrmann N."/>
            <person name="Brasseur M.V."/>
            <person name="Bakowski C.E."/>
            <person name="Podsiadlowski L."/>
            <person name="Prost S."/>
            <person name="Krehenwinkel H."/>
            <person name="Mayer C."/>
        </authorList>
    </citation>
    <scope>NUCLEOTIDE SEQUENCE [LARGE SCALE GENOMIC DNA]</scope>
    <source>
        <strain evidence="3">NO-MEL_2022_Ind0_liver</strain>
    </source>
</reference>
<keyword evidence="4" id="KW-1185">Reference proteome</keyword>
<evidence type="ECO:0000313" key="4">
    <source>
        <dbReference type="Proteomes" id="UP001488805"/>
    </source>
</evidence>
<dbReference type="EMBL" id="JBCEZU010000002">
    <property type="protein sequence ID" value="KAK9541899.1"/>
    <property type="molecule type" value="Genomic_DNA"/>
</dbReference>
<feature type="region of interest" description="Disordered" evidence="1">
    <location>
        <begin position="179"/>
        <end position="198"/>
    </location>
</feature>
<dbReference type="AlphaFoldDB" id="A0AAW1G746"/>
<gene>
    <name evidence="3" type="ORF">VZT92_001915</name>
</gene>
<dbReference type="PANTHER" id="PTHR15977:SF15">
    <property type="entry name" value="CILIA- AND FLAGELLA-ASSOCIATED PROTEIN 46"/>
    <property type="match status" value="1"/>
</dbReference>
<feature type="region of interest" description="Disordered" evidence="1">
    <location>
        <begin position="49"/>
        <end position="68"/>
    </location>
</feature>
<protein>
    <submittedName>
        <fullName evidence="3">Uncharacterized protein</fullName>
    </submittedName>
</protein>
<evidence type="ECO:0000313" key="3">
    <source>
        <dbReference type="EMBL" id="KAK9541899.1"/>
    </source>
</evidence>